<evidence type="ECO:0000313" key="2">
    <source>
        <dbReference type="EMBL" id="KAF2748097.1"/>
    </source>
</evidence>
<dbReference type="OrthoDB" id="4588567at2759"/>
<protein>
    <submittedName>
        <fullName evidence="2">Uncharacterized protein</fullName>
    </submittedName>
</protein>
<evidence type="ECO:0000256" key="1">
    <source>
        <dbReference type="SAM" id="MobiDB-lite"/>
    </source>
</evidence>
<gene>
    <name evidence="2" type="ORF">M011DRAFT_458006</name>
</gene>
<feature type="compositionally biased region" description="Low complexity" evidence="1">
    <location>
        <begin position="30"/>
        <end position="75"/>
    </location>
</feature>
<dbReference type="AlphaFoldDB" id="A0A6A6VG68"/>
<dbReference type="EMBL" id="MU006570">
    <property type="protein sequence ID" value="KAF2748097.1"/>
    <property type="molecule type" value="Genomic_DNA"/>
</dbReference>
<feature type="region of interest" description="Disordered" evidence="1">
    <location>
        <begin position="23"/>
        <end position="78"/>
    </location>
</feature>
<dbReference type="Proteomes" id="UP000799440">
    <property type="component" value="Unassembled WGS sequence"/>
</dbReference>
<accession>A0A6A6VG68</accession>
<name>A0A6A6VG68_9PLEO</name>
<organism evidence="2 3">
    <name type="scientific">Sporormia fimetaria CBS 119925</name>
    <dbReference type="NCBI Taxonomy" id="1340428"/>
    <lineage>
        <taxon>Eukaryota</taxon>
        <taxon>Fungi</taxon>
        <taxon>Dikarya</taxon>
        <taxon>Ascomycota</taxon>
        <taxon>Pezizomycotina</taxon>
        <taxon>Dothideomycetes</taxon>
        <taxon>Pleosporomycetidae</taxon>
        <taxon>Pleosporales</taxon>
        <taxon>Sporormiaceae</taxon>
        <taxon>Sporormia</taxon>
    </lineage>
</organism>
<proteinExistence type="predicted"/>
<sequence>MHTTRQNRFQSFTPLRHTSTSLRRLKTAFSPVRSRSTSASSATSSVSVSTTSPLTLRTSSPADSQRSANSSSAGSIPQLLMVRRKPSVLDLQVQEERDVFGHELDMLEPRPWTGAGGMGGVEVGIFQVLEGKC</sequence>
<reference evidence="2" key="1">
    <citation type="journal article" date="2020" name="Stud. Mycol.">
        <title>101 Dothideomycetes genomes: a test case for predicting lifestyles and emergence of pathogens.</title>
        <authorList>
            <person name="Haridas S."/>
            <person name="Albert R."/>
            <person name="Binder M."/>
            <person name="Bloem J."/>
            <person name="Labutti K."/>
            <person name="Salamov A."/>
            <person name="Andreopoulos B."/>
            <person name="Baker S."/>
            <person name="Barry K."/>
            <person name="Bills G."/>
            <person name="Bluhm B."/>
            <person name="Cannon C."/>
            <person name="Castanera R."/>
            <person name="Culley D."/>
            <person name="Daum C."/>
            <person name="Ezra D."/>
            <person name="Gonzalez J."/>
            <person name="Henrissat B."/>
            <person name="Kuo A."/>
            <person name="Liang C."/>
            <person name="Lipzen A."/>
            <person name="Lutzoni F."/>
            <person name="Magnuson J."/>
            <person name="Mondo S."/>
            <person name="Nolan M."/>
            <person name="Ohm R."/>
            <person name="Pangilinan J."/>
            <person name="Park H.-J."/>
            <person name="Ramirez L."/>
            <person name="Alfaro M."/>
            <person name="Sun H."/>
            <person name="Tritt A."/>
            <person name="Yoshinaga Y."/>
            <person name="Zwiers L.-H."/>
            <person name="Turgeon B."/>
            <person name="Goodwin S."/>
            <person name="Spatafora J."/>
            <person name="Crous P."/>
            <person name="Grigoriev I."/>
        </authorList>
    </citation>
    <scope>NUCLEOTIDE SEQUENCE</scope>
    <source>
        <strain evidence="2">CBS 119925</strain>
    </source>
</reference>
<keyword evidence="3" id="KW-1185">Reference proteome</keyword>
<evidence type="ECO:0000313" key="3">
    <source>
        <dbReference type="Proteomes" id="UP000799440"/>
    </source>
</evidence>